<evidence type="ECO:0000313" key="1">
    <source>
        <dbReference type="EMBL" id="SJZ83764.1"/>
    </source>
</evidence>
<protein>
    <submittedName>
        <fullName evidence="1">Uncharacterized protein</fullName>
    </submittedName>
</protein>
<dbReference type="RefSeq" id="WP_078712177.1">
    <property type="nucleotide sequence ID" value="NZ_FUWY01000005.1"/>
</dbReference>
<dbReference type="Proteomes" id="UP000243297">
    <property type="component" value="Unassembled WGS sequence"/>
</dbReference>
<organism evidence="1 2">
    <name type="scientific">Anaerorhabdus furcosa</name>
    <dbReference type="NCBI Taxonomy" id="118967"/>
    <lineage>
        <taxon>Bacteria</taxon>
        <taxon>Bacillati</taxon>
        <taxon>Bacillota</taxon>
        <taxon>Erysipelotrichia</taxon>
        <taxon>Erysipelotrichales</taxon>
        <taxon>Erysipelotrichaceae</taxon>
        <taxon>Anaerorhabdus</taxon>
    </lineage>
</organism>
<dbReference type="PROSITE" id="PS51257">
    <property type="entry name" value="PROKAR_LIPOPROTEIN"/>
    <property type="match status" value="1"/>
</dbReference>
<sequence>MKKIIKGLLCVGLAFGIFGCQKKLSKEDVGLMYRDALVNMAQTMNFTVDGTIKISLGDEGASLSMDMGVLTLIDGTDLDDGKMLMQISTSMFGLETTAETIYANDYVYTNTMNMKTKEVVSPEDNIFYQLKATLPLLSVAAKNDKVDMSGNFDFTYVEIEDGIRITIVVKPEDVNDILSQFQGQEIPTDFVFNDLSMTIDINKDKLITNLTMMMDMDMSDPTFSTGFKMDMNLNVKDYGTTKVELPSDLDSYKLLEPTNPADNYPFEAL</sequence>
<accession>A0A1T4NWV9</accession>
<gene>
    <name evidence="1" type="ORF">SAMN02745191_1771</name>
</gene>
<proteinExistence type="predicted"/>
<dbReference type="STRING" id="118967.SAMN02745191_1771"/>
<keyword evidence="2" id="KW-1185">Reference proteome</keyword>
<dbReference type="EMBL" id="FUWY01000005">
    <property type="protein sequence ID" value="SJZ83764.1"/>
    <property type="molecule type" value="Genomic_DNA"/>
</dbReference>
<evidence type="ECO:0000313" key="2">
    <source>
        <dbReference type="Proteomes" id="UP000243297"/>
    </source>
</evidence>
<reference evidence="2" key="1">
    <citation type="submission" date="2017-02" db="EMBL/GenBank/DDBJ databases">
        <authorList>
            <person name="Varghese N."/>
            <person name="Submissions S."/>
        </authorList>
    </citation>
    <scope>NUCLEOTIDE SEQUENCE [LARGE SCALE GENOMIC DNA]</scope>
    <source>
        <strain evidence="2">ATCC 25662</strain>
    </source>
</reference>
<dbReference type="AlphaFoldDB" id="A0A1T4NWV9"/>
<name>A0A1T4NWV9_9FIRM</name>